<evidence type="ECO:0000313" key="3">
    <source>
        <dbReference type="Proteomes" id="UP000613580"/>
    </source>
</evidence>
<comment type="caution">
    <text evidence="2">The sequence shown here is derived from an EMBL/GenBank/DDBJ whole genome shotgun (WGS) entry which is preliminary data.</text>
</comment>
<dbReference type="Proteomes" id="UP000613580">
    <property type="component" value="Unassembled WGS sequence"/>
</dbReference>
<gene>
    <name evidence="2" type="ORF">HMN09_00542900</name>
</gene>
<name>A0A8H6WIT6_MYCCL</name>
<protein>
    <submittedName>
        <fullName evidence="2">Uncharacterized protein</fullName>
    </submittedName>
</protein>
<evidence type="ECO:0000313" key="2">
    <source>
        <dbReference type="EMBL" id="KAF7313854.1"/>
    </source>
</evidence>
<accession>A0A8H6WIT6</accession>
<dbReference type="AlphaFoldDB" id="A0A8H6WIT6"/>
<dbReference type="EMBL" id="JACAZE010000006">
    <property type="protein sequence ID" value="KAF7313854.1"/>
    <property type="molecule type" value="Genomic_DNA"/>
</dbReference>
<keyword evidence="3" id="KW-1185">Reference proteome</keyword>
<reference evidence="2" key="1">
    <citation type="submission" date="2020-05" db="EMBL/GenBank/DDBJ databases">
        <title>Mycena genomes resolve the evolution of fungal bioluminescence.</title>
        <authorList>
            <person name="Tsai I.J."/>
        </authorList>
    </citation>
    <scope>NUCLEOTIDE SEQUENCE</scope>
    <source>
        <strain evidence="2">110903Hualien_Pintung</strain>
    </source>
</reference>
<proteinExistence type="predicted"/>
<feature type="region of interest" description="Disordered" evidence="1">
    <location>
        <begin position="161"/>
        <end position="210"/>
    </location>
</feature>
<evidence type="ECO:0000256" key="1">
    <source>
        <dbReference type="SAM" id="MobiDB-lite"/>
    </source>
</evidence>
<sequence>MGRVCETVPCFDCGSDNGNISKRPPAADVVKAAISVTVCDGCPSRSEGSVHTTVGGFVQVLGFIGVKLRRRLYSRQAVRKTIRGRFWRTLAGEVALAGVSGPRIHRPYTVQRRAKHQLPVPYGATERKSLPQIPGPAPAPSLSIVCPSTPTDAYVLDGAEAAATSVPSPTERARAPAISRHSPTRPDVAGAVRLPFSAPPTKNRACQRQL</sequence>
<organism evidence="2 3">
    <name type="scientific">Mycena chlorophos</name>
    <name type="common">Agaric fungus</name>
    <name type="synonym">Agaricus chlorophos</name>
    <dbReference type="NCBI Taxonomy" id="658473"/>
    <lineage>
        <taxon>Eukaryota</taxon>
        <taxon>Fungi</taxon>
        <taxon>Dikarya</taxon>
        <taxon>Basidiomycota</taxon>
        <taxon>Agaricomycotina</taxon>
        <taxon>Agaricomycetes</taxon>
        <taxon>Agaricomycetidae</taxon>
        <taxon>Agaricales</taxon>
        <taxon>Marasmiineae</taxon>
        <taxon>Mycenaceae</taxon>
        <taxon>Mycena</taxon>
    </lineage>
</organism>